<accession>A0A837LA36</accession>
<dbReference type="SMART" id="SM00912">
    <property type="entry name" value="Haemagg_act"/>
    <property type="match status" value="1"/>
</dbReference>
<feature type="compositionally biased region" description="Polar residues" evidence="2">
    <location>
        <begin position="1958"/>
        <end position="1979"/>
    </location>
</feature>
<reference evidence="5 6" key="1">
    <citation type="submission" date="2015-06" db="EMBL/GenBank/DDBJ databases">
        <authorList>
            <person name="Adams M."/>
            <person name="Sutton G."/>
            <person name="Nelson K."/>
            <person name="Bonomo R."/>
            <person name="McCorrison J."/>
            <person name="Sanka R."/>
            <person name="Brinkac L."/>
            <person name="Nierman W."/>
        </authorList>
    </citation>
    <scope>NUCLEOTIDE SEQUENCE [LARGE SCALE GENOMIC DNA]</scope>
    <source>
        <strain evidence="5 6">GN02692</strain>
    </source>
</reference>
<dbReference type="NCBIfam" id="TIGR01901">
    <property type="entry name" value="adhes_NPXG"/>
    <property type="match status" value="1"/>
</dbReference>
<feature type="compositionally biased region" description="Basic and acidic residues" evidence="2">
    <location>
        <begin position="2436"/>
        <end position="2452"/>
    </location>
</feature>
<proteinExistence type="predicted"/>
<dbReference type="NCBIfam" id="TIGR01731">
    <property type="entry name" value="fil_hemag_20aa"/>
    <property type="match status" value="11"/>
</dbReference>
<evidence type="ECO:0000259" key="4">
    <source>
        <dbReference type="SMART" id="SM00912"/>
    </source>
</evidence>
<feature type="compositionally biased region" description="Low complexity" evidence="2">
    <location>
        <begin position="2505"/>
        <end position="2516"/>
    </location>
</feature>
<dbReference type="Pfam" id="PF05860">
    <property type="entry name" value="TPS"/>
    <property type="match status" value="1"/>
</dbReference>
<feature type="signal peptide" evidence="3">
    <location>
        <begin position="1"/>
        <end position="37"/>
    </location>
</feature>
<keyword evidence="3" id="KW-0732">Signal</keyword>
<dbReference type="Gene3D" id="2.160.20.10">
    <property type="entry name" value="Single-stranded right-handed beta-helix, Pectin lyase-like"/>
    <property type="match status" value="1"/>
</dbReference>
<feature type="compositionally biased region" description="Polar residues" evidence="2">
    <location>
        <begin position="2517"/>
        <end position="2526"/>
    </location>
</feature>
<dbReference type="RefSeq" id="WP_047748567.1">
    <property type="nucleotide sequence ID" value="NZ_JAXROS010000036.1"/>
</dbReference>
<evidence type="ECO:0000256" key="1">
    <source>
        <dbReference type="ARBA" id="ARBA00022656"/>
    </source>
</evidence>
<feature type="compositionally biased region" description="Polar residues" evidence="2">
    <location>
        <begin position="2323"/>
        <end position="2340"/>
    </location>
</feature>
<dbReference type="InterPro" id="IPR008638">
    <property type="entry name" value="FhaB/CdiA-like_TPS"/>
</dbReference>
<gene>
    <name evidence="5" type="ORF">ABF77_18900</name>
</gene>
<dbReference type="InterPro" id="IPR011050">
    <property type="entry name" value="Pectin_lyase_fold/virulence"/>
</dbReference>
<evidence type="ECO:0000256" key="3">
    <source>
        <dbReference type="SAM" id="SignalP"/>
    </source>
</evidence>
<feature type="region of interest" description="Disordered" evidence="2">
    <location>
        <begin position="2315"/>
        <end position="2341"/>
    </location>
</feature>
<feature type="chain" id="PRO_5033062954" evidence="3">
    <location>
        <begin position="38"/>
        <end position="2774"/>
    </location>
</feature>
<dbReference type="SUPFAM" id="SSF51126">
    <property type="entry name" value="Pectin lyase-like"/>
    <property type="match status" value="1"/>
</dbReference>
<feature type="compositionally biased region" description="Basic and acidic residues" evidence="2">
    <location>
        <begin position="2635"/>
        <end position="2649"/>
    </location>
</feature>
<feature type="region of interest" description="Disordered" evidence="2">
    <location>
        <begin position="2432"/>
        <end position="2742"/>
    </location>
</feature>
<feature type="compositionally biased region" description="Polar residues" evidence="2">
    <location>
        <begin position="2693"/>
        <end position="2707"/>
    </location>
</feature>
<feature type="compositionally biased region" description="Polar residues" evidence="2">
    <location>
        <begin position="2005"/>
        <end position="2028"/>
    </location>
</feature>
<feature type="compositionally biased region" description="Low complexity" evidence="2">
    <location>
        <begin position="2527"/>
        <end position="2538"/>
    </location>
</feature>
<evidence type="ECO:0000313" key="5">
    <source>
        <dbReference type="EMBL" id="KLP91654.1"/>
    </source>
</evidence>
<dbReference type="EMBL" id="LEDI01000106">
    <property type="protein sequence ID" value="KLP91654.1"/>
    <property type="molecule type" value="Genomic_DNA"/>
</dbReference>
<evidence type="ECO:0000256" key="2">
    <source>
        <dbReference type="SAM" id="MobiDB-lite"/>
    </source>
</evidence>
<dbReference type="Pfam" id="PF13332">
    <property type="entry name" value="Fil_haemagg_2"/>
    <property type="match status" value="2"/>
</dbReference>
<organism evidence="5 6">
    <name type="scientific">Enterobacter roggenkampii</name>
    <dbReference type="NCBI Taxonomy" id="1812935"/>
    <lineage>
        <taxon>Bacteria</taxon>
        <taxon>Pseudomonadati</taxon>
        <taxon>Pseudomonadota</taxon>
        <taxon>Gammaproteobacteria</taxon>
        <taxon>Enterobacterales</taxon>
        <taxon>Enterobacteriaceae</taxon>
        <taxon>Enterobacter</taxon>
        <taxon>Enterobacter cloacae complex</taxon>
    </lineage>
</organism>
<dbReference type="GO" id="GO:0090729">
    <property type="term" value="F:toxin activity"/>
    <property type="evidence" value="ECO:0007669"/>
    <property type="project" value="UniProtKB-KW"/>
</dbReference>
<name>A0A837LA36_9ENTR</name>
<feature type="compositionally biased region" description="Basic and acidic residues" evidence="2">
    <location>
        <begin position="2479"/>
        <end position="2490"/>
    </location>
</feature>
<dbReference type="GO" id="GO:0003824">
    <property type="term" value="F:catalytic activity"/>
    <property type="evidence" value="ECO:0007669"/>
    <property type="project" value="UniProtKB-ARBA"/>
</dbReference>
<dbReference type="InterPro" id="IPR012334">
    <property type="entry name" value="Pectin_lyas_fold"/>
</dbReference>
<sequence>MSNNKTSKTKLTAGNLHKHLCPLFISIAGILAANAEAATVPDASQSKGPTMGQAANGTPVVNITDPNAKGVSHNKFDQFNVDKNGLIFNNSMQDGVSKIGGYTVKNAQLEHEAKAIISEVTGAQASYINGTMEVFGRKADVIVANQNGISVNGATTINANSLTLSTGKVQMKEDGNYKLAVEKGTVSLTGQGISTEGLSYFDIVSRSAKLEGEIAGQADVKVVAGQNDYDLSSRQHTTRATGDGHTPDVAIDGRAMGSMYGGKIQLISTESGAGVRHEGSIIATGDIEISANGDVTLTGLRSDKNVTVSGNNIALNKNSSGTGSTEAQNNIILHALSGMTVNNDVISRNGTIRIDASTLLQNTAAIIAQNSATTAVPAIQINVAGQYTLSGKLKALDANGAVISGGVVTLKNGDFVVIQNGQQVPFSTLVSDAEIVSNSGNVNITAGSMTNNEGVILAKKGTLQFNLTGAFENKGSVSATGDIWIASGSMKNNGILYASNAQTLSVGHLDNAGRLYADKNLVMTASALNNSGHIGANSGEMRIKVNGEVSNSGTLSGNDALIFIDADGNIVNDGTIASNKHDVTLASGGDTLSNTGRIAGRNVSTQTRKASATVSNSGTISASEKLAIATANLKNQAGTLSATTDMQLDVKKELQNSQKGSIIAGKNLTIKGDGALAVHNDDGLIQGDNINASGISSLSNTHDALIAARENLSVTATSLLNDASTIQAGSLTLDRVSTVDNLNAATLYASKTLQLTHLNTLNNTGSFVISDGTLSLSDVNTLNNTEGATLFGAGNTTLRNVGTLNNSGASMIKSDNALSIATTTTLNNSSDAVIASEGNLNISGVKTLNNRSVIIGNGNIAIDAVEELKNDGVVQAGLDLIIRNVKNLANTGEGHVLAALRNLTIEDVESLINSDGAVISANMQTVLNAIGVLTNRTAGVIQAVNGPLEIVANTLSNIGSLTAEDGLQSVSTLVAGGDITINAQNMLNTEQAVIVSTQSDLSVNVANNLINANAAVLSGANNTNLNVAGGTISNEKNALIAGNNITINASQLNNHDSGTTSARNDLNIHTGSFNNINGILEAGHDLLLKVKDSIALNDNNRSIRAGHDMTLSTEGTLYNNTMMEAIGNLTLQADGKVINSKSVVTGGDLRINANEVMNNSNSLLWSLGKMDINAHDGAFVNDYYGNVLSMGDMSLIAKTIINSAGIIRSEQNINIDAASLENQSTYTGGTISQTQTQDAVGQWAGIDNVMTQVRITTVLHIPVLASDIAMSKLGEISAGKDININQRGIFDEKEVKNNGGLIQAGRDITITGNLLNSPTYTSESMYDYLNLILEQPIVLTDYWKVAAEHYTTLTFNSLYQYLDFIFGDGAPATKSGTQDPNRERSYKSLLDAANDSTQLNYVMSKVFGETWNSQDYATLNTAWHNLVSNDTSITPLKTNMIFFVPSEKGEITAGRNFTHNGGTLDNGLANAGTIKENAKIENIDVGDYTIDTAVAGYDVAINTKKLNELAMGISPLPTIKDLVSLPGMFEVTDEFKKASEAAKNGTEYSGPANHIIPIFETRPEMIDQSKYSGSDYYFDKVDYTTTETVNVIGDNYFISELIRREISRSVGSMFAIRDGLEGDALVQNLMDNAGIAAKNSDLNLVVGQPLSEEQRNGLTQDIVWFVSQNIKGTEVLVPVVYLCPETLSQLANGDISKGTASIAAGNSLSVDATAINNVNGTLSSKGDVTLKSKGDINNISNATDAGISAGGNVSMTSENGSIASNGAAVNAGGDIDMKAEKGDITLTASVGHGEDGKQKIHAHDDGVTAGGSINMQAKTITSNAADITAGQDVNMKASEGDVTFNDLHQIDSNRTINTEINGLSSYTTTDTKTVTGEAIGATVKAGGNVQIDASKNVVIEGGSIDAKSGSINAAENVEIKTSENVSAEEHTTQSRQFVAEAGISGAGKSASASYGKNDGTTKNTTSGDYTSAGGNSETSAIGAKPGRAPITDTAGFKVGMEDTTDTVSTQSKQNTNASINFTDSGSVNAGKTADIGGADLSAGDKLSINAKDVASTKYEDETKTTVTHKDRFVGVSGEAHSAVVDAIDKTGNLIDKSQQGQSINSGTTTAEVLGDVSNIMLNDLAGGSVTFGGNTTKTKETRTATAENTTNINAKNVSINSTNDTTLNGVNVNSQNTEINAGGNVDINAAKSTTSYTNETEKHKGGLTAGVGVDITGASGGISVDYNGSTEHGSGNSTSYKNSTINGNTVTVNAGGDMNMKGANIDAEKADVNVAGDMNITSVQNTEHTESSRGNWGASVGISVSAAGIIPNASVNGGGGSESYDSSKTAKQSGINTSGELNVKTGGDLNMTGANLVSQDGTGSVNVAGDINAKTLEDHVEQDGLYGGGGIGLSNGVVPSGNIYVDTVDEIHYNETQKSTIAVGDTTSAAVNGDLNTHKDEMSVVTRDEKEAGNNISYTLADPGIRKKKKSGADADSDTPAKPDDGHTDDGGCPQKCTPTKPGSTQQQTTTTTRTTSDSQHMTIEKTTATTTSTSASSVVHKEVVASETARSEAVPNVAPSTSQPLTPKAKPEAATVTPKAKPEATTVTPKAKPEATTVTPKAKPEATTVTPVKKWAVPETNYPVLSPGSATGKTGKDMPKTPDHRKWNGDMTNGVAPSSNTKGDDVKLSPGSSTGQTGMDMPKTPEHKQWNGDMTNGVAPSSNTKGNEVKLSPGSSTGQTGMDMPKTPEHKKWNGDMSKGAMNARPQWKALQIDRPIDIYAPVTITFTDEQYS</sequence>
<comment type="caution">
    <text evidence="5">The sequence shown here is derived from an EMBL/GenBank/DDBJ whole genome shotgun (WGS) entry which is preliminary data.</text>
</comment>
<keyword evidence="1" id="KW-0800">Toxin</keyword>
<dbReference type="InterPro" id="IPR025157">
    <property type="entry name" value="Hemagglutinin_rpt"/>
</dbReference>
<feature type="region of interest" description="Disordered" evidence="2">
    <location>
        <begin position="1947"/>
        <end position="2028"/>
    </location>
</feature>
<dbReference type="Proteomes" id="UP000036013">
    <property type="component" value="Unassembled WGS sequence"/>
</dbReference>
<feature type="domain" description="Filamentous haemagglutinin FhaB/tRNA nuclease CdiA-like TPS" evidence="4">
    <location>
        <begin position="55"/>
        <end position="174"/>
    </location>
</feature>
<protein>
    <submittedName>
        <fullName evidence="5">Hemagglutination protein</fullName>
    </submittedName>
</protein>
<evidence type="ECO:0000313" key="6">
    <source>
        <dbReference type="Proteomes" id="UP000036013"/>
    </source>
</evidence>
<dbReference type="InterPro" id="IPR010069">
    <property type="entry name" value="CdiA_FHA1_rpt"/>
</dbReference>